<name>A0A2A8CUB1_9BACT</name>
<feature type="signal peptide" evidence="6">
    <location>
        <begin position="1"/>
        <end position="21"/>
    </location>
</feature>
<dbReference type="AlphaFoldDB" id="A0A2A8CUB1"/>
<evidence type="ECO:0000256" key="4">
    <source>
        <dbReference type="PROSITE-ProRule" id="PRU00433"/>
    </source>
</evidence>
<keyword evidence="1 4" id="KW-0349">Heme</keyword>
<evidence type="ECO:0000256" key="5">
    <source>
        <dbReference type="SAM" id="MobiDB-lite"/>
    </source>
</evidence>
<evidence type="ECO:0000313" key="9">
    <source>
        <dbReference type="Proteomes" id="UP000220102"/>
    </source>
</evidence>
<feature type="region of interest" description="Disordered" evidence="5">
    <location>
        <begin position="24"/>
        <end position="48"/>
    </location>
</feature>
<dbReference type="GO" id="GO:0046872">
    <property type="term" value="F:metal ion binding"/>
    <property type="evidence" value="ECO:0007669"/>
    <property type="project" value="UniProtKB-KW"/>
</dbReference>
<evidence type="ECO:0000259" key="7">
    <source>
        <dbReference type="PROSITE" id="PS51007"/>
    </source>
</evidence>
<accession>A0A2A8CUB1</accession>
<dbReference type="PROSITE" id="PS51007">
    <property type="entry name" value="CYTC"/>
    <property type="match status" value="1"/>
</dbReference>
<keyword evidence="6" id="KW-0732">Signal</keyword>
<dbReference type="Gene3D" id="1.10.760.10">
    <property type="entry name" value="Cytochrome c-like domain"/>
    <property type="match status" value="1"/>
</dbReference>
<feature type="compositionally biased region" description="Low complexity" evidence="5">
    <location>
        <begin position="24"/>
        <end position="36"/>
    </location>
</feature>
<dbReference type="GO" id="GO:0020037">
    <property type="term" value="F:heme binding"/>
    <property type="evidence" value="ECO:0007669"/>
    <property type="project" value="InterPro"/>
</dbReference>
<evidence type="ECO:0000256" key="2">
    <source>
        <dbReference type="ARBA" id="ARBA00022723"/>
    </source>
</evidence>
<sequence>MTRLLTLPLLLVLALSLAACGGSSSDSSEEANGSASNETTTVGPVKSVDLGPIEDQLAAEGKELFDVRCKTCHLLDGEHVGPALGDITERRDPAFIMNMILAPEEMVQNHPEARKLFSEYGVMMTNQNLSREEARALLEYFRQQAK</sequence>
<feature type="domain" description="Cytochrome c" evidence="7">
    <location>
        <begin position="56"/>
        <end position="145"/>
    </location>
</feature>
<reference evidence="8 9" key="1">
    <citation type="submission" date="2017-10" db="EMBL/GenBank/DDBJ databases">
        <title>Draft genome of Longibacter Salinarum.</title>
        <authorList>
            <person name="Goh K.M."/>
            <person name="Shamsir M.S."/>
            <person name="Lim S.W."/>
        </authorList>
    </citation>
    <scope>NUCLEOTIDE SEQUENCE [LARGE SCALE GENOMIC DNA]</scope>
    <source>
        <strain evidence="8 9">KCTC 52045</strain>
    </source>
</reference>
<dbReference type="Pfam" id="PF00034">
    <property type="entry name" value="Cytochrom_C"/>
    <property type="match status" value="1"/>
</dbReference>
<evidence type="ECO:0000256" key="6">
    <source>
        <dbReference type="SAM" id="SignalP"/>
    </source>
</evidence>
<organism evidence="8 9">
    <name type="scientific">Longibacter salinarum</name>
    <dbReference type="NCBI Taxonomy" id="1850348"/>
    <lineage>
        <taxon>Bacteria</taxon>
        <taxon>Pseudomonadati</taxon>
        <taxon>Rhodothermota</taxon>
        <taxon>Rhodothermia</taxon>
        <taxon>Rhodothermales</taxon>
        <taxon>Salisaetaceae</taxon>
        <taxon>Longibacter</taxon>
    </lineage>
</organism>
<evidence type="ECO:0000313" key="8">
    <source>
        <dbReference type="EMBL" id="PEN11337.1"/>
    </source>
</evidence>
<evidence type="ECO:0000256" key="3">
    <source>
        <dbReference type="ARBA" id="ARBA00023004"/>
    </source>
</evidence>
<keyword evidence="2 4" id="KW-0479">Metal-binding</keyword>
<evidence type="ECO:0000256" key="1">
    <source>
        <dbReference type="ARBA" id="ARBA00022617"/>
    </source>
</evidence>
<feature type="chain" id="PRO_5013173855" evidence="6">
    <location>
        <begin position="22"/>
        <end position="146"/>
    </location>
</feature>
<dbReference type="GO" id="GO:0009055">
    <property type="term" value="F:electron transfer activity"/>
    <property type="evidence" value="ECO:0007669"/>
    <property type="project" value="InterPro"/>
</dbReference>
<keyword evidence="3 4" id="KW-0408">Iron</keyword>
<proteinExistence type="predicted"/>
<dbReference type="SUPFAM" id="SSF46626">
    <property type="entry name" value="Cytochrome c"/>
    <property type="match status" value="1"/>
</dbReference>
<dbReference type="OrthoDB" id="2827525at2"/>
<protein>
    <submittedName>
        <fullName evidence="8">Cytochrome C</fullName>
    </submittedName>
</protein>
<dbReference type="Proteomes" id="UP000220102">
    <property type="component" value="Unassembled WGS sequence"/>
</dbReference>
<dbReference type="EMBL" id="PDEQ01000010">
    <property type="protein sequence ID" value="PEN11337.1"/>
    <property type="molecule type" value="Genomic_DNA"/>
</dbReference>
<dbReference type="PROSITE" id="PS51257">
    <property type="entry name" value="PROKAR_LIPOPROTEIN"/>
    <property type="match status" value="1"/>
</dbReference>
<keyword evidence="9" id="KW-1185">Reference proteome</keyword>
<dbReference type="InterPro" id="IPR036909">
    <property type="entry name" value="Cyt_c-like_dom_sf"/>
</dbReference>
<dbReference type="InterPro" id="IPR009056">
    <property type="entry name" value="Cyt_c-like_dom"/>
</dbReference>
<comment type="caution">
    <text evidence="8">The sequence shown here is derived from an EMBL/GenBank/DDBJ whole genome shotgun (WGS) entry which is preliminary data.</text>
</comment>
<gene>
    <name evidence="8" type="ORF">CRI94_16255</name>
</gene>